<dbReference type="InterPro" id="IPR002878">
    <property type="entry name" value="ChsH2_C"/>
</dbReference>
<dbReference type="GO" id="GO:0016746">
    <property type="term" value="F:acyltransferase activity"/>
    <property type="evidence" value="ECO:0007669"/>
    <property type="project" value="UniProtKB-KW"/>
</dbReference>
<dbReference type="InterPro" id="IPR013747">
    <property type="entry name" value="ACP_syn_III_C"/>
</dbReference>
<dbReference type="SUPFAM" id="SSF50249">
    <property type="entry name" value="Nucleic acid-binding proteins"/>
    <property type="match status" value="1"/>
</dbReference>
<dbReference type="CDD" id="cd00827">
    <property type="entry name" value="init_cond_enzymes"/>
    <property type="match status" value="1"/>
</dbReference>
<feature type="domain" description="ChsH2 rubredoxin-like zinc ribbon" evidence="5">
    <location>
        <begin position="367"/>
        <end position="393"/>
    </location>
</feature>
<dbReference type="Pfam" id="PF01796">
    <property type="entry name" value="OB_ChsH2_C"/>
    <property type="match status" value="1"/>
</dbReference>
<dbReference type="PANTHER" id="PTHR34069">
    <property type="entry name" value="3-OXOACYL-[ACYL-CARRIER-PROTEIN] SYNTHASE 3"/>
    <property type="match status" value="1"/>
</dbReference>
<protein>
    <submittedName>
        <fullName evidence="6">Hydroxymethylglutaryl-CoA synthase family protein</fullName>
    </submittedName>
</protein>
<reference evidence="6" key="1">
    <citation type="journal article" date="2021" name="Environ. Microbiol.">
        <title>Genomic characterization of three novel Desulfobacterota classes expand the metabolic and phylogenetic diversity of the phylum.</title>
        <authorList>
            <person name="Murphy C.L."/>
            <person name="Biggerstaff J."/>
            <person name="Eichhorn A."/>
            <person name="Ewing E."/>
            <person name="Shahan R."/>
            <person name="Soriano D."/>
            <person name="Stewart S."/>
            <person name="VanMol K."/>
            <person name="Walker R."/>
            <person name="Walters P."/>
            <person name="Elshahed M.S."/>
            <person name="Youssef N.H."/>
        </authorList>
    </citation>
    <scope>NUCLEOTIDE SEQUENCE</scope>
    <source>
        <strain evidence="6">Zod_Metabat.24</strain>
    </source>
</reference>
<dbReference type="InterPro" id="IPR016039">
    <property type="entry name" value="Thiolase-like"/>
</dbReference>
<name>A0A9D8KB60_9DELT</name>
<evidence type="ECO:0000259" key="4">
    <source>
        <dbReference type="Pfam" id="PF08541"/>
    </source>
</evidence>
<evidence type="ECO:0000256" key="1">
    <source>
        <dbReference type="ARBA" id="ARBA00022679"/>
    </source>
</evidence>
<comment type="caution">
    <text evidence="6">The sequence shown here is derived from an EMBL/GenBank/DDBJ whole genome shotgun (WGS) entry which is preliminary data.</text>
</comment>
<proteinExistence type="predicted"/>
<keyword evidence="1" id="KW-0808">Transferase</keyword>
<gene>
    <name evidence="6" type="ORF">JW984_00080</name>
</gene>
<dbReference type="Gene3D" id="3.40.47.10">
    <property type="match status" value="2"/>
</dbReference>
<evidence type="ECO:0000259" key="5">
    <source>
        <dbReference type="Pfam" id="PF12172"/>
    </source>
</evidence>
<dbReference type="Proteomes" id="UP000809273">
    <property type="component" value="Unassembled WGS sequence"/>
</dbReference>
<dbReference type="InterPro" id="IPR022002">
    <property type="entry name" value="ChsH2_Znr"/>
</dbReference>
<dbReference type="Pfam" id="PF08541">
    <property type="entry name" value="ACP_syn_III_C"/>
    <property type="match status" value="1"/>
</dbReference>
<evidence type="ECO:0000313" key="6">
    <source>
        <dbReference type="EMBL" id="MBN1571575.1"/>
    </source>
</evidence>
<feature type="domain" description="ChsH2 C-terminal OB-fold" evidence="3">
    <location>
        <begin position="404"/>
        <end position="461"/>
    </location>
</feature>
<accession>A0A9D8KB60</accession>
<evidence type="ECO:0000313" key="7">
    <source>
        <dbReference type="Proteomes" id="UP000809273"/>
    </source>
</evidence>
<organism evidence="6 7">
    <name type="scientific">Candidatus Zymogenus saltonus</name>
    <dbReference type="NCBI Taxonomy" id="2844893"/>
    <lineage>
        <taxon>Bacteria</taxon>
        <taxon>Deltaproteobacteria</taxon>
        <taxon>Candidatus Zymogenia</taxon>
        <taxon>Candidatus Zymogeniales</taxon>
        <taxon>Candidatus Zymogenaceae</taxon>
        <taxon>Candidatus Zymogenus</taxon>
    </lineage>
</organism>
<evidence type="ECO:0000256" key="2">
    <source>
        <dbReference type="ARBA" id="ARBA00023315"/>
    </source>
</evidence>
<dbReference type="GO" id="GO:0044550">
    <property type="term" value="P:secondary metabolite biosynthetic process"/>
    <property type="evidence" value="ECO:0007669"/>
    <property type="project" value="TreeGrafter"/>
</dbReference>
<reference evidence="6" key="2">
    <citation type="submission" date="2021-01" db="EMBL/GenBank/DDBJ databases">
        <authorList>
            <person name="Hahn C.R."/>
            <person name="Youssef N.H."/>
            <person name="Elshahed M."/>
        </authorList>
    </citation>
    <scope>NUCLEOTIDE SEQUENCE</scope>
    <source>
        <strain evidence="6">Zod_Metabat.24</strain>
    </source>
</reference>
<dbReference type="Pfam" id="PF12172">
    <property type="entry name" value="zf-ChsH2"/>
    <property type="match status" value="1"/>
</dbReference>
<dbReference type="PANTHER" id="PTHR34069:SF2">
    <property type="entry name" value="BETA-KETOACYL-[ACYL-CARRIER-PROTEIN] SYNTHASE III"/>
    <property type="match status" value="1"/>
</dbReference>
<sequence length="484" mass="53406">MVGITSYGGYIPRYRLNRGTVFGAMGWFNPVTIAVAQGEKSVANYDEDSITMAVAAGLDALNGIAREKIDGVYMASTTLPYKERSCAGIAASAMDLRDNIRFADFAEAVKSGTTASLAALDAVKAGEAENIMVLASDHRMGRMGSMVEQFYGDGAACLVMGNKDVIAEFKGSYSVSYDFVDHFRSDDAPFDRTWEERWIRDMGYSKIIPEALKGLLEKTKVKAEDIAKVVYPCYFGRDHAKLGTKLGIKPEAIHGNMHAETGDTGAAHPLVMMASALADAKPGDKIIMASFGSGSDALLFEVTDNIKKLKGIKGIKNCLANRADLAPYEKYAVFRKLIPMELGIRGEDQAFTAFSTLWRNRRAVMGLVGTKCKDCDTPQFPPQRICVNPDCGSIDQMEDYRFSDKEGTIFSYTGDMLSFSFDPPQIYGIVRFKGGGRLWTDFTDCKLEDVKVGQKVKLSFRRKYYDDKRGIHGYFWKAVPVTEN</sequence>
<feature type="domain" description="Beta-ketoacyl-[acyl-carrier-protein] synthase III C-terminal" evidence="4">
    <location>
        <begin position="216"/>
        <end position="295"/>
    </location>
</feature>
<dbReference type="EMBL" id="JAFGIX010000001">
    <property type="protein sequence ID" value="MBN1571575.1"/>
    <property type="molecule type" value="Genomic_DNA"/>
</dbReference>
<evidence type="ECO:0000259" key="3">
    <source>
        <dbReference type="Pfam" id="PF01796"/>
    </source>
</evidence>
<dbReference type="SUPFAM" id="SSF53901">
    <property type="entry name" value="Thiolase-like"/>
    <property type="match status" value="2"/>
</dbReference>
<keyword evidence="2" id="KW-0012">Acyltransferase</keyword>
<dbReference type="AlphaFoldDB" id="A0A9D8KB60"/>
<dbReference type="InterPro" id="IPR012340">
    <property type="entry name" value="NA-bd_OB-fold"/>
</dbReference>